<dbReference type="Proteomes" id="UP001054902">
    <property type="component" value="Unassembled WGS sequence"/>
</dbReference>
<reference evidence="1 2" key="1">
    <citation type="journal article" date="2021" name="Sci. Rep.">
        <title>The genome of the diatom Chaetoceros tenuissimus carries an ancient integrated fragment of an extant virus.</title>
        <authorList>
            <person name="Hongo Y."/>
            <person name="Kimura K."/>
            <person name="Takaki Y."/>
            <person name="Yoshida Y."/>
            <person name="Baba S."/>
            <person name="Kobayashi G."/>
            <person name="Nagasaki K."/>
            <person name="Hano T."/>
            <person name="Tomaru Y."/>
        </authorList>
    </citation>
    <scope>NUCLEOTIDE SEQUENCE [LARGE SCALE GENOMIC DNA]</scope>
    <source>
        <strain evidence="1 2">NIES-3715</strain>
    </source>
</reference>
<evidence type="ECO:0008006" key="3">
    <source>
        <dbReference type="Google" id="ProtNLM"/>
    </source>
</evidence>
<dbReference type="Pfam" id="PF13306">
    <property type="entry name" value="LRR_5"/>
    <property type="match status" value="1"/>
</dbReference>
<name>A0AAD3CHP3_9STRA</name>
<dbReference type="AlphaFoldDB" id="A0AAD3CHP3"/>
<evidence type="ECO:0000313" key="1">
    <source>
        <dbReference type="EMBL" id="GFH46297.1"/>
    </source>
</evidence>
<dbReference type="InterPro" id="IPR032675">
    <property type="entry name" value="LRR_dom_sf"/>
</dbReference>
<dbReference type="Gene3D" id="3.80.10.10">
    <property type="entry name" value="Ribonuclease Inhibitor"/>
    <property type="match status" value="1"/>
</dbReference>
<proteinExistence type="predicted"/>
<comment type="caution">
    <text evidence="1">The sequence shown here is derived from an EMBL/GenBank/DDBJ whole genome shotgun (WGS) entry which is preliminary data.</text>
</comment>
<organism evidence="1 2">
    <name type="scientific">Chaetoceros tenuissimus</name>
    <dbReference type="NCBI Taxonomy" id="426638"/>
    <lineage>
        <taxon>Eukaryota</taxon>
        <taxon>Sar</taxon>
        <taxon>Stramenopiles</taxon>
        <taxon>Ochrophyta</taxon>
        <taxon>Bacillariophyta</taxon>
        <taxon>Coscinodiscophyceae</taxon>
        <taxon>Chaetocerotophycidae</taxon>
        <taxon>Chaetocerotales</taxon>
        <taxon>Chaetocerotaceae</taxon>
        <taxon>Chaetoceros</taxon>
    </lineage>
</organism>
<sequence>MRVATVDGLVTLFYDGSKQLYNGELEDEWITKWRQYDRNYQGWEDWDLSDECKQYWRERQSWQQIIIEEGVTVIPDGTFLICRNIKRVIFADTVVRIKEHAFYGCIQLISLKLPIRLEVIGQGAFNACDLSSVFIPPSCRDIYYSAFALNRNLEICHVPQQTRIGDEMVFGTKLIEESQFEIDQWGHYHHQIREVNHWLKNINRNEKYSLHRACSSFQPLKEVIHTIIQLKGIGDFKTQNEIDTTPSQYLKENPYCDLKEIDIIRDYVMKMMGENE</sequence>
<keyword evidence="2" id="KW-1185">Reference proteome</keyword>
<dbReference type="EMBL" id="BLLK01000022">
    <property type="protein sequence ID" value="GFH46297.1"/>
    <property type="molecule type" value="Genomic_DNA"/>
</dbReference>
<evidence type="ECO:0000313" key="2">
    <source>
        <dbReference type="Proteomes" id="UP001054902"/>
    </source>
</evidence>
<protein>
    <recommendedName>
        <fullName evidence="3">Leucine-rich repeat domain-containing protein</fullName>
    </recommendedName>
</protein>
<accession>A0AAD3CHP3</accession>
<dbReference type="InterPro" id="IPR026906">
    <property type="entry name" value="LRR_5"/>
</dbReference>
<gene>
    <name evidence="1" type="ORF">CTEN210_02771</name>
</gene>